<evidence type="ECO:0000313" key="3">
    <source>
        <dbReference type="Proteomes" id="UP000315295"/>
    </source>
</evidence>
<dbReference type="Proteomes" id="UP000315295">
    <property type="component" value="Unassembled WGS sequence"/>
</dbReference>
<accession>A0A540K3H5</accession>
<comment type="caution">
    <text evidence="2">The sequence shown here is derived from an EMBL/GenBank/DDBJ whole genome shotgun (WGS) entry which is preliminary data.</text>
</comment>
<keyword evidence="1" id="KW-0812">Transmembrane</keyword>
<gene>
    <name evidence="2" type="ORF">C1H46_045679</name>
</gene>
<name>A0A540K3H5_MALBA</name>
<reference evidence="2 3" key="1">
    <citation type="journal article" date="2019" name="G3 (Bethesda)">
        <title>Sequencing of a Wild Apple (Malus baccata) Genome Unravels the Differences Between Cultivated and Wild Apple Species Regarding Disease Resistance and Cold Tolerance.</title>
        <authorList>
            <person name="Chen X."/>
        </authorList>
    </citation>
    <scope>NUCLEOTIDE SEQUENCE [LARGE SCALE GENOMIC DNA]</scope>
    <source>
        <strain evidence="3">cv. Shandingzi</strain>
        <tissue evidence="2">Leaves</tissue>
    </source>
</reference>
<dbReference type="EMBL" id="VIEB01009031">
    <property type="protein sequence ID" value="TQD68788.1"/>
    <property type="molecule type" value="Genomic_DNA"/>
</dbReference>
<feature type="transmembrane region" description="Helical" evidence="1">
    <location>
        <begin position="28"/>
        <end position="50"/>
    </location>
</feature>
<proteinExistence type="predicted"/>
<evidence type="ECO:0000256" key="1">
    <source>
        <dbReference type="SAM" id="Phobius"/>
    </source>
</evidence>
<protein>
    <submittedName>
        <fullName evidence="2">Uncharacterized protein</fullName>
    </submittedName>
</protein>
<keyword evidence="1" id="KW-0472">Membrane</keyword>
<evidence type="ECO:0000313" key="2">
    <source>
        <dbReference type="EMBL" id="TQD68788.1"/>
    </source>
</evidence>
<keyword evidence="1" id="KW-1133">Transmembrane helix</keyword>
<organism evidence="2 3">
    <name type="scientific">Malus baccata</name>
    <name type="common">Siberian crab apple</name>
    <name type="synonym">Pyrus baccata</name>
    <dbReference type="NCBI Taxonomy" id="106549"/>
    <lineage>
        <taxon>Eukaryota</taxon>
        <taxon>Viridiplantae</taxon>
        <taxon>Streptophyta</taxon>
        <taxon>Embryophyta</taxon>
        <taxon>Tracheophyta</taxon>
        <taxon>Spermatophyta</taxon>
        <taxon>Magnoliopsida</taxon>
        <taxon>eudicotyledons</taxon>
        <taxon>Gunneridae</taxon>
        <taxon>Pentapetalae</taxon>
        <taxon>rosids</taxon>
        <taxon>fabids</taxon>
        <taxon>Rosales</taxon>
        <taxon>Rosaceae</taxon>
        <taxon>Amygdaloideae</taxon>
        <taxon>Maleae</taxon>
        <taxon>Malus</taxon>
    </lineage>
</organism>
<sequence length="65" mass="7394">MACLHDHSEDHDYSSGWTLYEHIDLPKVQILCLSPLVALNFTIPAFFLLYELSHCCSIWVGLQSA</sequence>
<dbReference type="AlphaFoldDB" id="A0A540K3H5"/>
<keyword evidence="3" id="KW-1185">Reference proteome</keyword>